<gene>
    <name evidence="2" type="ORF">HINF_LOCUS57269</name>
    <name evidence="1" type="ORF">HINF_LOCUS7186</name>
</gene>
<evidence type="ECO:0000313" key="1">
    <source>
        <dbReference type="EMBL" id="CAI9919541.1"/>
    </source>
</evidence>
<reference evidence="1" key="1">
    <citation type="submission" date="2023-06" db="EMBL/GenBank/DDBJ databases">
        <authorList>
            <person name="Kurt Z."/>
        </authorList>
    </citation>
    <scope>NUCLEOTIDE SEQUENCE</scope>
</reference>
<proteinExistence type="predicted"/>
<sequence>MDALIQHVFSLQEDMLLVFGYIQNYDDDDQLISLYTFFQNQNKQQYPKSLDFLKNSSALVLRLKSILSEQEYVRLLVIAINSDFSLYDIFLNQNPIPQPDTTEITQKDLLLYEILSSDVHISARETAQIINKVHQNYLKILSNMKTNRLIQIQEEINQLFEKDISFFSEQFRLIQSETLNSLEDQAKYLKDQSYEFFEQQNAASIQAQNKIMEETLLQEKIHEKEQKLTNLHEFIFNVQILPQLLIHAKALQSTHFQQAVSEVLGQHLLDDQIRQNYALTECELMKPADFELILHSASDQAIETLFQHFQRAPVQNESLELSAVSSFFSLIPREYVEAEVKMRRAQAAAKTQQMSQDQLNMSLSQKQPFISSKLLAQQAFQIISGSGSIFNGSVIKTTGERVSTEFRSITYHTIQENLKELKIRILKYKTATFEIGFETDLKSEFSFNQNGIVNAFGEIYDTQKNLLETDSIQIIIKRFEAQVFVNGQFMKVKIKIPECKYYYWKIKMFQFEEEVEMDTQFMGTGHYWVE</sequence>
<accession>A0AA86TJZ4</accession>
<comment type="caution">
    <text evidence="1">The sequence shown here is derived from an EMBL/GenBank/DDBJ whole genome shotgun (WGS) entry which is preliminary data.</text>
</comment>
<dbReference type="Proteomes" id="UP001642409">
    <property type="component" value="Unassembled WGS sequence"/>
</dbReference>
<evidence type="ECO:0000313" key="2">
    <source>
        <dbReference type="EMBL" id="CAL6075569.1"/>
    </source>
</evidence>
<reference evidence="2 3" key="2">
    <citation type="submission" date="2024-07" db="EMBL/GenBank/DDBJ databases">
        <authorList>
            <person name="Akdeniz Z."/>
        </authorList>
    </citation>
    <scope>NUCLEOTIDE SEQUENCE [LARGE SCALE GENOMIC DNA]</scope>
</reference>
<dbReference type="AlphaFoldDB" id="A0AA86TJZ4"/>
<protein>
    <submittedName>
        <fullName evidence="1">Uncharacterized protein</fullName>
    </submittedName>
</protein>
<dbReference type="EMBL" id="CAXDID020000315">
    <property type="protein sequence ID" value="CAL6075569.1"/>
    <property type="molecule type" value="Genomic_DNA"/>
</dbReference>
<name>A0AA86TJZ4_9EUKA</name>
<dbReference type="EMBL" id="CATOUU010000181">
    <property type="protein sequence ID" value="CAI9919541.1"/>
    <property type="molecule type" value="Genomic_DNA"/>
</dbReference>
<evidence type="ECO:0000313" key="3">
    <source>
        <dbReference type="Proteomes" id="UP001642409"/>
    </source>
</evidence>
<keyword evidence="3" id="KW-1185">Reference proteome</keyword>
<organism evidence="1">
    <name type="scientific">Hexamita inflata</name>
    <dbReference type="NCBI Taxonomy" id="28002"/>
    <lineage>
        <taxon>Eukaryota</taxon>
        <taxon>Metamonada</taxon>
        <taxon>Diplomonadida</taxon>
        <taxon>Hexamitidae</taxon>
        <taxon>Hexamitinae</taxon>
        <taxon>Hexamita</taxon>
    </lineage>
</organism>